<evidence type="ECO:0000256" key="7">
    <source>
        <dbReference type="ARBA" id="ARBA00022741"/>
    </source>
</evidence>
<evidence type="ECO:0000256" key="10">
    <source>
        <dbReference type="ARBA" id="ARBA00022917"/>
    </source>
</evidence>
<dbReference type="Pfam" id="PF01409">
    <property type="entry name" value="tRNA-synt_2d"/>
    <property type="match status" value="1"/>
</dbReference>
<dbReference type="RefSeq" id="WP_046159917.1">
    <property type="nucleotide sequence ID" value="NZ_ABXP02000082.1"/>
</dbReference>
<gene>
    <name evidence="13" type="primary">pheS</name>
    <name evidence="15" type="ORF">CDSM653_01567</name>
</gene>
<evidence type="ECO:0000256" key="4">
    <source>
        <dbReference type="ARBA" id="ARBA00022490"/>
    </source>
</evidence>
<dbReference type="Pfam" id="PF02912">
    <property type="entry name" value="Phe_tRNA-synt_N"/>
    <property type="match status" value="1"/>
</dbReference>
<keyword evidence="8 13" id="KW-0067">ATP-binding</keyword>
<dbReference type="PROSITE" id="PS50862">
    <property type="entry name" value="AA_TRNA_LIGASE_II"/>
    <property type="match status" value="1"/>
</dbReference>
<feature type="domain" description="Aminoacyl-transfer RNA synthetases class-II family profile" evidence="14">
    <location>
        <begin position="113"/>
        <end position="330"/>
    </location>
</feature>
<protein>
    <recommendedName>
        <fullName evidence="13">Phenylalanine--tRNA ligase alpha subunit</fullName>
        <ecNumber evidence="13">6.1.1.20</ecNumber>
    </recommendedName>
    <alternativeName>
        <fullName evidence="13">Phenylalanyl-tRNA synthetase alpha subunit</fullName>
        <shortName evidence="13">PheRS</shortName>
    </alternativeName>
</protein>
<dbReference type="SUPFAM" id="SSF55681">
    <property type="entry name" value="Class II aaRS and biotin synthetases"/>
    <property type="match status" value="1"/>
</dbReference>
<dbReference type="GO" id="GO:0016740">
    <property type="term" value="F:transferase activity"/>
    <property type="evidence" value="ECO:0007669"/>
    <property type="project" value="UniProtKB-ARBA"/>
</dbReference>
<dbReference type="SUPFAM" id="SSF46589">
    <property type="entry name" value="tRNA-binding arm"/>
    <property type="match status" value="1"/>
</dbReference>
<keyword evidence="6 13" id="KW-0479">Metal-binding</keyword>
<dbReference type="HAMAP" id="MF_00281">
    <property type="entry name" value="Phe_tRNA_synth_alpha1"/>
    <property type="match status" value="1"/>
</dbReference>
<comment type="subunit">
    <text evidence="3 13">Tetramer of two alpha and two beta subunits.</text>
</comment>
<evidence type="ECO:0000313" key="15">
    <source>
        <dbReference type="EMBL" id="KKC29441.1"/>
    </source>
</evidence>
<evidence type="ECO:0000313" key="16">
    <source>
        <dbReference type="Proteomes" id="UP000010146"/>
    </source>
</evidence>
<keyword evidence="10 13" id="KW-0648">Protein biosynthesis</keyword>
<reference evidence="15 16" key="2">
    <citation type="journal article" date="2015" name="BMC Genomics">
        <title>Analysis of three genomes within the thermophilic bacterial species Caldanaerobacter subterraneus with a focus on carbon monoxide dehydrogenase evolution and hydrolase diversity.</title>
        <authorList>
            <person name="Sant'Anna F.H."/>
            <person name="Lebedinsky A.V."/>
            <person name="Sokolova T.G."/>
            <person name="Robb F.T."/>
            <person name="Gonzalez J.M."/>
        </authorList>
    </citation>
    <scope>NUCLEOTIDE SEQUENCE [LARGE SCALE GENOMIC DNA]</scope>
    <source>
        <strain evidence="15 16">DSM 12653</strain>
    </source>
</reference>
<evidence type="ECO:0000259" key="14">
    <source>
        <dbReference type="PROSITE" id="PS50862"/>
    </source>
</evidence>
<dbReference type="InterPro" id="IPR045864">
    <property type="entry name" value="aa-tRNA-synth_II/BPL/LPL"/>
</dbReference>
<comment type="similarity">
    <text evidence="2 13">Belongs to the class-II aminoacyl-tRNA synthetase family. Phe-tRNA synthetase alpha subunit type 1 subfamily.</text>
</comment>
<evidence type="ECO:0000256" key="6">
    <source>
        <dbReference type="ARBA" id="ARBA00022723"/>
    </source>
</evidence>
<proteinExistence type="inferred from homology"/>
<dbReference type="Proteomes" id="UP000010146">
    <property type="component" value="Unassembled WGS sequence"/>
</dbReference>
<comment type="caution">
    <text evidence="15">The sequence shown here is derived from an EMBL/GenBank/DDBJ whole genome shotgun (WGS) entry which is preliminary data.</text>
</comment>
<dbReference type="NCBIfam" id="TIGR00468">
    <property type="entry name" value="pheS"/>
    <property type="match status" value="1"/>
</dbReference>
<dbReference type="GO" id="GO:0000287">
    <property type="term" value="F:magnesium ion binding"/>
    <property type="evidence" value="ECO:0007669"/>
    <property type="project" value="UniProtKB-UniRule"/>
</dbReference>
<keyword evidence="7 13" id="KW-0547">Nucleotide-binding</keyword>
<dbReference type="GO" id="GO:0005524">
    <property type="term" value="F:ATP binding"/>
    <property type="evidence" value="ECO:0007669"/>
    <property type="project" value="UniProtKB-UniRule"/>
</dbReference>
<evidence type="ECO:0000256" key="3">
    <source>
        <dbReference type="ARBA" id="ARBA00011209"/>
    </source>
</evidence>
<evidence type="ECO:0000256" key="9">
    <source>
        <dbReference type="ARBA" id="ARBA00022842"/>
    </source>
</evidence>
<keyword evidence="5 13" id="KW-0436">Ligase</keyword>
<evidence type="ECO:0000256" key="13">
    <source>
        <dbReference type="HAMAP-Rule" id="MF_00281"/>
    </source>
</evidence>
<keyword evidence="4 13" id="KW-0963">Cytoplasm</keyword>
<dbReference type="InterPro" id="IPR002319">
    <property type="entry name" value="Phenylalanyl-tRNA_Synthase"/>
</dbReference>
<dbReference type="FunFam" id="3.30.930.10:FF:000003">
    <property type="entry name" value="Phenylalanine--tRNA ligase alpha subunit"/>
    <property type="match status" value="1"/>
</dbReference>
<name>A0A0F5PM02_9THEO</name>
<accession>A0A0F5PM02</accession>
<dbReference type="InterPro" id="IPR004188">
    <property type="entry name" value="Phe-tRNA_ligase_II_N"/>
</dbReference>
<comment type="subcellular location">
    <subcellularLocation>
        <location evidence="1 13">Cytoplasm</location>
    </subcellularLocation>
</comment>
<dbReference type="EC" id="6.1.1.20" evidence="13"/>
<dbReference type="InterPro" id="IPR010978">
    <property type="entry name" value="tRNA-bd_arm"/>
</dbReference>
<dbReference type="CDD" id="cd00496">
    <property type="entry name" value="PheRS_alpha_core"/>
    <property type="match status" value="1"/>
</dbReference>
<organism evidence="15 16">
    <name type="scientific">Caldanaerobacter subterraneus subsp. pacificus DSM 12653</name>
    <dbReference type="NCBI Taxonomy" id="391606"/>
    <lineage>
        <taxon>Bacteria</taxon>
        <taxon>Bacillati</taxon>
        <taxon>Bacillota</taxon>
        <taxon>Clostridia</taxon>
        <taxon>Thermoanaerobacterales</taxon>
        <taxon>Thermoanaerobacteraceae</taxon>
        <taxon>Caldanaerobacter</taxon>
    </lineage>
</organism>
<feature type="binding site" evidence="13">
    <location>
        <position position="254"/>
    </location>
    <ligand>
        <name>Mg(2+)</name>
        <dbReference type="ChEBI" id="CHEBI:18420"/>
        <note>shared with beta subunit</note>
    </ligand>
</feature>
<dbReference type="InterPro" id="IPR006195">
    <property type="entry name" value="aa-tRNA-synth_II"/>
</dbReference>
<dbReference type="AlphaFoldDB" id="A0A0F5PM02"/>
<dbReference type="GO" id="GO:0004826">
    <property type="term" value="F:phenylalanine-tRNA ligase activity"/>
    <property type="evidence" value="ECO:0007669"/>
    <property type="project" value="UniProtKB-UniRule"/>
</dbReference>
<dbReference type="PANTHER" id="PTHR11538:SF41">
    <property type="entry name" value="PHENYLALANINE--TRNA LIGASE, MITOCHONDRIAL"/>
    <property type="match status" value="1"/>
</dbReference>
<evidence type="ECO:0000256" key="11">
    <source>
        <dbReference type="ARBA" id="ARBA00023146"/>
    </source>
</evidence>
<dbReference type="GO" id="GO:0000049">
    <property type="term" value="F:tRNA binding"/>
    <property type="evidence" value="ECO:0007669"/>
    <property type="project" value="InterPro"/>
</dbReference>
<keyword evidence="11 13" id="KW-0030">Aminoacyl-tRNA synthetase</keyword>
<evidence type="ECO:0000256" key="1">
    <source>
        <dbReference type="ARBA" id="ARBA00004496"/>
    </source>
</evidence>
<dbReference type="Gene3D" id="3.30.930.10">
    <property type="entry name" value="Bira Bifunctional Protein, Domain 2"/>
    <property type="match status" value="1"/>
</dbReference>
<evidence type="ECO:0000256" key="12">
    <source>
        <dbReference type="ARBA" id="ARBA00049255"/>
    </source>
</evidence>
<dbReference type="InterPro" id="IPR004529">
    <property type="entry name" value="Phe-tRNA-synth_IIc_asu"/>
</dbReference>
<comment type="cofactor">
    <cofactor evidence="13">
        <name>Mg(2+)</name>
        <dbReference type="ChEBI" id="CHEBI:18420"/>
    </cofactor>
    <text evidence="13">Binds 2 magnesium ions per tetramer.</text>
</comment>
<sequence length="339" mass="38752">MEELLKELSKRAEEEILKAKSLQEIESLRVKYLGKRGELTQILRGMGSLSPEERPVIGQLANDVREKIENMILERREKIAKEEKERKIKEEYIDITMPGKPYKYGHKHPITLVMDEIKRIFLGLGFSIAEGPEVELAYYNFEALNTPEDHPARDLQDTFYITSDILLRTQTSPVQVRTMEKTKPPIRVISPGRVYRSDDIDATHSPVFHQMEGLVVDEGITMGDLKGVLNVFAKKFFGESTRTKFRPHFFPFTEPSAEMDVSCFACGGKGCRVCGYTGWIEILGAGMVHPNVLRMSGIDPEKYTGFAFGLGIDRIAMLKYGIEDLRLLFENDMRFIEQF</sequence>
<comment type="catalytic activity">
    <reaction evidence="12 13">
        <text>tRNA(Phe) + L-phenylalanine + ATP = L-phenylalanyl-tRNA(Phe) + AMP + diphosphate + H(+)</text>
        <dbReference type="Rhea" id="RHEA:19413"/>
        <dbReference type="Rhea" id="RHEA-COMP:9668"/>
        <dbReference type="Rhea" id="RHEA-COMP:9699"/>
        <dbReference type="ChEBI" id="CHEBI:15378"/>
        <dbReference type="ChEBI" id="CHEBI:30616"/>
        <dbReference type="ChEBI" id="CHEBI:33019"/>
        <dbReference type="ChEBI" id="CHEBI:58095"/>
        <dbReference type="ChEBI" id="CHEBI:78442"/>
        <dbReference type="ChEBI" id="CHEBI:78531"/>
        <dbReference type="ChEBI" id="CHEBI:456215"/>
        <dbReference type="EC" id="6.1.1.20"/>
    </reaction>
</comment>
<reference evidence="15 16" key="1">
    <citation type="submission" date="2008-07" db="EMBL/GenBank/DDBJ databases">
        <authorList>
            <person name="Gonzalez J."/>
            <person name="Sokolova T."/>
            <person name="Ferriera S."/>
            <person name="Johnson J."/>
            <person name="Kravitz S."/>
            <person name="Beeson K."/>
            <person name="Sutton G."/>
            <person name="Rogers Y.-H."/>
            <person name="Friedman R."/>
            <person name="Frazier M."/>
            <person name="Venter J.C."/>
        </authorList>
    </citation>
    <scope>NUCLEOTIDE SEQUENCE [LARGE SCALE GENOMIC DNA]</scope>
    <source>
        <strain evidence="15 16">DSM 12653</strain>
    </source>
</reference>
<evidence type="ECO:0000256" key="8">
    <source>
        <dbReference type="ARBA" id="ARBA00022840"/>
    </source>
</evidence>
<dbReference type="GO" id="GO:0140096">
    <property type="term" value="F:catalytic activity, acting on a protein"/>
    <property type="evidence" value="ECO:0007669"/>
    <property type="project" value="UniProtKB-ARBA"/>
</dbReference>
<dbReference type="InterPro" id="IPR022911">
    <property type="entry name" value="Phe_tRNA_ligase_alpha1_bac"/>
</dbReference>
<evidence type="ECO:0000256" key="2">
    <source>
        <dbReference type="ARBA" id="ARBA00010207"/>
    </source>
</evidence>
<evidence type="ECO:0000256" key="5">
    <source>
        <dbReference type="ARBA" id="ARBA00022598"/>
    </source>
</evidence>
<reference evidence="16" key="3">
    <citation type="submission" date="2015-02" db="EMBL/GenBank/DDBJ databases">
        <title>Genome analysis of three genomes within the thermophilic hydrogenogenic bacterial species Caldanaerobacter subterraneus.</title>
        <authorList>
            <person name="Sant'Anna F.H."/>
            <person name="Lebedinsky A."/>
            <person name="Sokolova T."/>
            <person name="Robb F.T."/>
            <person name="Gonzalez J.M."/>
        </authorList>
    </citation>
    <scope>NUCLEOTIDE SEQUENCE [LARGE SCALE GENOMIC DNA]</scope>
    <source>
        <strain evidence="16">DSM 12653</strain>
    </source>
</reference>
<keyword evidence="9 13" id="KW-0460">Magnesium</keyword>
<dbReference type="GO" id="GO:0006432">
    <property type="term" value="P:phenylalanyl-tRNA aminoacylation"/>
    <property type="evidence" value="ECO:0007669"/>
    <property type="project" value="UniProtKB-UniRule"/>
</dbReference>
<dbReference type="PANTHER" id="PTHR11538">
    <property type="entry name" value="PHENYLALANYL-TRNA SYNTHETASE"/>
    <property type="match status" value="1"/>
</dbReference>
<dbReference type="EMBL" id="ABXP02000082">
    <property type="protein sequence ID" value="KKC29441.1"/>
    <property type="molecule type" value="Genomic_DNA"/>
</dbReference>
<dbReference type="GO" id="GO:0005737">
    <property type="term" value="C:cytoplasm"/>
    <property type="evidence" value="ECO:0007669"/>
    <property type="project" value="UniProtKB-SubCell"/>
</dbReference>